<dbReference type="EMBL" id="BK016062">
    <property type="protein sequence ID" value="DAF91982.1"/>
    <property type="molecule type" value="Genomic_DNA"/>
</dbReference>
<sequence>MVKVGDEYFIRPSDDIIQQMLEYADTERLGIQQAME</sequence>
<reference evidence="1" key="1">
    <citation type="journal article" date="2021" name="Proc. Natl. Acad. Sci. U.S.A.">
        <title>A Catalog of Tens of Thousands of Viruses from Human Metagenomes Reveals Hidden Associations with Chronic Diseases.</title>
        <authorList>
            <person name="Tisza M.J."/>
            <person name="Buck C.B."/>
        </authorList>
    </citation>
    <scope>NUCLEOTIDE SEQUENCE</scope>
    <source>
        <strain evidence="1">CtZkC8</strain>
    </source>
</reference>
<evidence type="ECO:0000313" key="1">
    <source>
        <dbReference type="EMBL" id="DAF91982.1"/>
    </source>
</evidence>
<proteinExistence type="predicted"/>
<organism evidence="1">
    <name type="scientific">Podoviridae sp. ctZkC8</name>
    <dbReference type="NCBI Taxonomy" id="2825259"/>
    <lineage>
        <taxon>Viruses</taxon>
        <taxon>Duplodnaviria</taxon>
        <taxon>Heunggongvirae</taxon>
        <taxon>Uroviricota</taxon>
        <taxon>Caudoviricetes</taxon>
    </lineage>
</organism>
<name>A0A8S5UC86_9CAUD</name>
<protein>
    <submittedName>
        <fullName evidence="1">Uncharacterized protein</fullName>
    </submittedName>
</protein>
<accession>A0A8S5UC86</accession>